<dbReference type="HAMAP" id="MF_01334">
    <property type="entry name" value="Ribosomal_bL25_CTC"/>
    <property type="match status" value="1"/>
</dbReference>
<dbReference type="SUPFAM" id="SSF50715">
    <property type="entry name" value="Ribosomal protein L25-like"/>
    <property type="match status" value="1"/>
</dbReference>
<keyword evidence="1" id="KW-0699">rRNA-binding</keyword>
<sequence>MSEQLTLVAQERSSEGKSFSRTLRRSGSIPAIVYGGKDQSKKIQILEKDIVKAVEIPGFSTQVLKISLASGDLEVVVKEIQRHPPTSRVIHVDFMRVDPDSKISLTVPIRTINDDICIGVKISGGQVNHLINDVEITCLASNLPEYLEIDVQEMDIGDSVLL</sequence>
<dbReference type="InterPro" id="IPR001021">
    <property type="entry name" value="Ribosomal_bL25_long"/>
</dbReference>
<proteinExistence type="inferred from homology"/>
<dbReference type="InterPro" id="IPR011035">
    <property type="entry name" value="Ribosomal_bL25/Gln-tRNA_synth"/>
</dbReference>
<evidence type="ECO:0000256" key="4">
    <source>
        <dbReference type="ARBA" id="ARBA00023274"/>
    </source>
</evidence>
<dbReference type="NCBIfam" id="NF004612">
    <property type="entry name" value="PRK05943.1"/>
    <property type="match status" value="1"/>
</dbReference>
<dbReference type="Pfam" id="PF14693">
    <property type="entry name" value="Ribosomal_TL5_C"/>
    <property type="match status" value="1"/>
</dbReference>
<name>A0A382X116_9ZZZZ</name>
<evidence type="ECO:0000259" key="6">
    <source>
        <dbReference type="Pfam" id="PF14693"/>
    </source>
</evidence>
<dbReference type="GO" id="GO:0022625">
    <property type="term" value="C:cytosolic large ribosomal subunit"/>
    <property type="evidence" value="ECO:0007669"/>
    <property type="project" value="TreeGrafter"/>
</dbReference>
<evidence type="ECO:0000313" key="7">
    <source>
        <dbReference type="EMBL" id="SVD64673.1"/>
    </source>
</evidence>
<feature type="domain" description="Large ribosomal subunit protein bL25 beta" evidence="6">
    <location>
        <begin position="102"/>
        <end position="161"/>
    </location>
</feature>
<reference evidence="7" key="1">
    <citation type="submission" date="2018-05" db="EMBL/GenBank/DDBJ databases">
        <authorList>
            <person name="Lanie J.A."/>
            <person name="Ng W.-L."/>
            <person name="Kazmierczak K.M."/>
            <person name="Andrzejewski T.M."/>
            <person name="Davidsen T.M."/>
            <person name="Wayne K.J."/>
            <person name="Tettelin H."/>
            <person name="Glass J.I."/>
            <person name="Rusch D."/>
            <person name="Podicherti R."/>
            <person name="Tsui H.-C.T."/>
            <person name="Winkler M.E."/>
        </authorList>
    </citation>
    <scope>NUCLEOTIDE SEQUENCE</scope>
</reference>
<evidence type="ECO:0000256" key="1">
    <source>
        <dbReference type="ARBA" id="ARBA00022730"/>
    </source>
</evidence>
<dbReference type="NCBIfam" id="TIGR00731">
    <property type="entry name" value="bL25_bact_ctc"/>
    <property type="match status" value="1"/>
</dbReference>
<protein>
    <submittedName>
        <fullName evidence="7">Uncharacterized protein</fullName>
    </submittedName>
</protein>
<dbReference type="Pfam" id="PF01386">
    <property type="entry name" value="Ribosomal_L25p"/>
    <property type="match status" value="1"/>
</dbReference>
<dbReference type="InterPro" id="IPR020056">
    <property type="entry name" value="Rbsml_bL25/Gln-tRNA_synth_N"/>
</dbReference>
<dbReference type="AlphaFoldDB" id="A0A382X116"/>
<dbReference type="Gene3D" id="2.170.120.20">
    <property type="entry name" value="Ribosomal protein L25, beta domain"/>
    <property type="match status" value="1"/>
</dbReference>
<dbReference type="PANTHER" id="PTHR33284:SF1">
    <property type="entry name" value="RIBOSOMAL PROTEIN L25_GLN-TRNA SYNTHETASE, ANTI-CODON-BINDING DOMAIN-CONTAINING PROTEIN"/>
    <property type="match status" value="1"/>
</dbReference>
<accession>A0A382X116</accession>
<dbReference type="InterPro" id="IPR037121">
    <property type="entry name" value="Ribosomal_bL25_C"/>
</dbReference>
<feature type="non-terminal residue" evidence="7">
    <location>
        <position position="162"/>
    </location>
</feature>
<dbReference type="CDD" id="cd00495">
    <property type="entry name" value="Ribosomal_L25_TL5_CTC"/>
    <property type="match status" value="1"/>
</dbReference>
<dbReference type="PANTHER" id="PTHR33284">
    <property type="entry name" value="RIBOSOMAL PROTEIN L25/GLN-TRNA SYNTHETASE, ANTI-CODON-BINDING DOMAIN-CONTAINING PROTEIN"/>
    <property type="match status" value="1"/>
</dbReference>
<keyword evidence="4" id="KW-0687">Ribonucleoprotein</keyword>
<evidence type="ECO:0000259" key="5">
    <source>
        <dbReference type="Pfam" id="PF01386"/>
    </source>
</evidence>
<dbReference type="InterPro" id="IPR020930">
    <property type="entry name" value="Ribosomal_uL5_bac-type"/>
</dbReference>
<dbReference type="GO" id="GO:0006412">
    <property type="term" value="P:translation"/>
    <property type="evidence" value="ECO:0007669"/>
    <property type="project" value="InterPro"/>
</dbReference>
<gene>
    <name evidence="7" type="ORF">METZ01_LOCUS417527</name>
</gene>
<dbReference type="EMBL" id="UINC01164039">
    <property type="protein sequence ID" value="SVD64673.1"/>
    <property type="molecule type" value="Genomic_DNA"/>
</dbReference>
<dbReference type="InterPro" id="IPR029751">
    <property type="entry name" value="Ribosomal_L25_dom"/>
</dbReference>
<dbReference type="GO" id="GO:0003735">
    <property type="term" value="F:structural constituent of ribosome"/>
    <property type="evidence" value="ECO:0007669"/>
    <property type="project" value="InterPro"/>
</dbReference>
<dbReference type="GO" id="GO:0008097">
    <property type="term" value="F:5S rRNA binding"/>
    <property type="evidence" value="ECO:0007669"/>
    <property type="project" value="InterPro"/>
</dbReference>
<evidence type="ECO:0000256" key="3">
    <source>
        <dbReference type="ARBA" id="ARBA00022980"/>
    </source>
</evidence>
<dbReference type="Gene3D" id="2.40.240.10">
    <property type="entry name" value="Ribosomal Protein L25, Chain P"/>
    <property type="match status" value="1"/>
</dbReference>
<keyword evidence="2" id="KW-0694">RNA-binding</keyword>
<dbReference type="InterPro" id="IPR020057">
    <property type="entry name" value="Ribosomal_bL25_b-dom"/>
</dbReference>
<evidence type="ECO:0000256" key="2">
    <source>
        <dbReference type="ARBA" id="ARBA00022884"/>
    </source>
</evidence>
<keyword evidence="3" id="KW-0689">Ribosomal protein</keyword>
<organism evidence="7">
    <name type="scientific">marine metagenome</name>
    <dbReference type="NCBI Taxonomy" id="408172"/>
    <lineage>
        <taxon>unclassified sequences</taxon>
        <taxon>metagenomes</taxon>
        <taxon>ecological metagenomes</taxon>
    </lineage>
</organism>
<feature type="domain" description="Large ribosomal subunit protein bL25 L25" evidence="5">
    <location>
        <begin position="7"/>
        <end position="94"/>
    </location>
</feature>